<dbReference type="NCBIfam" id="TIGR01311">
    <property type="entry name" value="glycerol_kin"/>
    <property type="match status" value="1"/>
</dbReference>
<dbReference type="PIRSF" id="PIRSF000538">
    <property type="entry name" value="GlpK"/>
    <property type="match status" value="1"/>
</dbReference>
<keyword evidence="8" id="KW-0067">ATP-binding</keyword>
<dbReference type="GO" id="GO:0005524">
    <property type="term" value="F:ATP binding"/>
    <property type="evidence" value="ECO:0007669"/>
    <property type="project" value="UniProtKB-KW"/>
</dbReference>
<dbReference type="PROSITE" id="PS00933">
    <property type="entry name" value="FGGY_KINASES_1"/>
    <property type="match status" value="1"/>
</dbReference>
<evidence type="ECO:0000256" key="9">
    <source>
        <dbReference type="ARBA" id="ARBA00043149"/>
    </source>
</evidence>
<evidence type="ECO:0000259" key="13">
    <source>
        <dbReference type="Pfam" id="PF00370"/>
    </source>
</evidence>
<dbReference type="GO" id="GO:0004370">
    <property type="term" value="F:glycerol kinase activity"/>
    <property type="evidence" value="ECO:0007669"/>
    <property type="project" value="UniProtKB-EC"/>
</dbReference>
<dbReference type="GO" id="GO:0006641">
    <property type="term" value="P:triglyceride metabolic process"/>
    <property type="evidence" value="ECO:0007669"/>
    <property type="project" value="TreeGrafter"/>
</dbReference>
<dbReference type="GO" id="GO:0005739">
    <property type="term" value="C:mitochondrion"/>
    <property type="evidence" value="ECO:0007669"/>
    <property type="project" value="TreeGrafter"/>
</dbReference>
<keyword evidence="7" id="KW-0319">Glycerol metabolism</keyword>
<dbReference type="InterPro" id="IPR018484">
    <property type="entry name" value="FGGY_N"/>
</dbReference>
<comment type="similarity">
    <text evidence="2 12">Belongs to the FGGY kinase family.</text>
</comment>
<dbReference type="InterPro" id="IPR005999">
    <property type="entry name" value="Glycerol_kin"/>
</dbReference>
<dbReference type="UniPathway" id="UPA00618">
    <property type="reaction ID" value="UER00672"/>
</dbReference>
<dbReference type="PANTHER" id="PTHR10196:SF69">
    <property type="entry name" value="GLYCEROL KINASE"/>
    <property type="match status" value="1"/>
</dbReference>
<evidence type="ECO:0000313" key="15">
    <source>
        <dbReference type="EMBL" id="JAT15642.1"/>
    </source>
</evidence>
<keyword evidence="4 12" id="KW-0808">Transferase</keyword>
<name>A0A1B6KVZ2_9HEMI</name>
<evidence type="ECO:0000256" key="2">
    <source>
        <dbReference type="ARBA" id="ARBA00009156"/>
    </source>
</evidence>
<dbReference type="FunFam" id="3.30.420.40:FF:000108">
    <property type="entry name" value="Glycerol kinase, glycosomal"/>
    <property type="match status" value="1"/>
</dbReference>
<dbReference type="Pfam" id="PF02782">
    <property type="entry name" value="FGGY_C"/>
    <property type="match status" value="1"/>
</dbReference>
<reference evidence="15" key="1">
    <citation type="submission" date="2015-11" db="EMBL/GenBank/DDBJ databases">
        <title>De novo transcriptome assembly of four potential Pierce s Disease insect vectors from Arizona vineyards.</title>
        <authorList>
            <person name="Tassone E.E."/>
        </authorList>
    </citation>
    <scope>NUCLEOTIDE SEQUENCE</scope>
</reference>
<evidence type="ECO:0000256" key="4">
    <source>
        <dbReference type="ARBA" id="ARBA00022679"/>
    </source>
</evidence>
<sequence>FRAIRRGVLVFLGIKHHWNIFMSSIQGHYGPLVGAIDEGTSSARFLVFSAQTSRLITSHQIALKQHCPHEGWVEQDPLEIVKVVKECMSRVADTLQEQQINPLNISAIGITNQRETTVVWDKTTGLPFYNAIVWLDIRTTSILNQLLEKVHNKDKNYLKSVCGLPLSPYFSALKLRWLMDNVPEVKTAIKEDRCMFGTIDSWLIWNLTGGKDGGVHVTDVTNASRTLLMNINTTKWDPILCRFFNIPQKILPKISSSSEIYGYVSDGPLIGKPISGCLGDQQSALLGQRCLRPGQAKSTYGTGCFLLYNTGFEKIDSMHGLLTTVAWKLGKTAPVVYALEGSVAVAGAAINWLRDNLEIFEKVQEVENIASRVMHTGDVYFVPAFSGLYAPYWQEDARGSIVGITEETQRGHIIRATLEAICYQTRDILEAMNKDCGIPLTRLQVDGGMTTNNLLMQLQADLCGIPVVRPQMAETTALGAAMAAGSAAGIEVWDLDHLQPTSNDTFSPVITDEERDNSYAKWKMAVERCLHWDMPPTS</sequence>
<evidence type="ECO:0000256" key="1">
    <source>
        <dbReference type="ARBA" id="ARBA00005190"/>
    </source>
</evidence>
<dbReference type="InterPro" id="IPR043129">
    <property type="entry name" value="ATPase_NBD"/>
</dbReference>
<evidence type="ECO:0000256" key="5">
    <source>
        <dbReference type="ARBA" id="ARBA00022741"/>
    </source>
</evidence>
<evidence type="ECO:0000256" key="6">
    <source>
        <dbReference type="ARBA" id="ARBA00022777"/>
    </source>
</evidence>
<dbReference type="GO" id="GO:0019563">
    <property type="term" value="P:glycerol catabolic process"/>
    <property type="evidence" value="ECO:0007669"/>
    <property type="project" value="UniProtKB-UniPathway"/>
</dbReference>
<evidence type="ECO:0000256" key="3">
    <source>
        <dbReference type="ARBA" id="ARBA00012099"/>
    </source>
</evidence>
<evidence type="ECO:0000256" key="11">
    <source>
        <dbReference type="ARBA" id="ARBA00071571"/>
    </source>
</evidence>
<dbReference type="CDD" id="cd07792">
    <property type="entry name" value="ASKHA_NBD_FGGY_GK1-3-like"/>
    <property type="match status" value="1"/>
</dbReference>
<accession>A0A1B6KVZ2</accession>
<dbReference type="EMBL" id="GEBQ01024335">
    <property type="protein sequence ID" value="JAT15642.1"/>
    <property type="molecule type" value="Transcribed_RNA"/>
</dbReference>
<evidence type="ECO:0000259" key="14">
    <source>
        <dbReference type="Pfam" id="PF02782"/>
    </source>
</evidence>
<dbReference type="PANTHER" id="PTHR10196">
    <property type="entry name" value="SUGAR KINASE"/>
    <property type="match status" value="1"/>
</dbReference>
<feature type="domain" description="Carbohydrate kinase FGGY C-terminal" evidence="14">
    <location>
        <begin position="297"/>
        <end position="488"/>
    </location>
</feature>
<gene>
    <name evidence="15" type="ORF">g.4438</name>
</gene>
<evidence type="ECO:0000256" key="12">
    <source>
        <dbReference type="RuleBase" id="RU003733"/>
    </source>
</evidence>
<keyword evidence="5" id="KW-0547">Nucleotide-binding</keyword>
<keyword evidence="6 12" id="KW-0418">Kinase</keyword>
<dbReference type="InterPro" id="IPR018485">
    <property type="entry name" value="FGGY_C"/>
</dbReference>
<organism evidence="15">
    <name type="scientific">Graphocephala atropunctata</name>
    <dbReference type="NCBI Taxonomy" id="36148"/>
    <lineage>
        <taxon>Eukaryota</taxon>
        <taxon>Metazoa</taxon>
        <taxon>Ecdysozoa</taxon>
        <taxon>Arthropoda</taxon>
        <taxon>Hexapoda</taxon>
        <taxon>Insecta</taxon>
        <taxon>Pterygota</taxon>
        <taxon>Neoptera</taxon>
        <taxon>Paraneoptera</taxon>
        <taxon>Hemiptera</taxon>
        <taxon>Auchenorrhyncha</taxon>
        <taxon>Membracoidea</taxon>
        <taxon>Cicadellidae</taxon>
        <taxon>Cicadellinae</taxon>
        <taxon>Cicadellini</taxon>
        <taxon>Graphocephala</taxon>
    </lineage>
</organism>
<dbReference type="GO" id="GO:0046167">
    <property type="term" value="P:glycerol-3-phosphate biosynthetic process"/>
    <property type="evidence" value="ECO:0007669"/>
    <property type="project" value="TreeGrafter"/>
</dbReference>
<evidence type="ECO:0000256" key="8">
    <source>
        <dbReference type="ARBA" id="ARBA00022840"/>
    </source>
</evidence>
<dbReference type="SUPFAM" id="SSF53067">
    <property type="entry name" value="Actin-like ATPase domain"/>
    <property type="match status" value="2"/>
</dbReference>
<dbReference type="InterPro" id="IPR000577">
    <property type="entry name" value="Carb_kinase_FGGY"/>
</dbReference>
<dbReference type="InterPro" id="IPR018483">
    <property type="entry name" value="Carb_kinase_FGGY_CS"/>
</dbReference>
<dbReference type="Gene3D" id="3.30.420.40">
    <property type="match status" value="2"/>
</dbReference>
<dbReference type="InterPro" id="IPR042018">
    <property type="entry name" value="GK1-3_metazoan-type"/>
</dbReference>
<evidence type="ECO:0000256" key="10">
    <source>
        <dbReference type="ARBA" id="ARBA00052101"/>
    </source>
</evidence>
<comment type="pathway">
    <text evidence="1">Polyol metabolism; glycerol degradation via glycerol kinase pathway; sn-glycerol 3-phosphate from glycerol: step 1/1.</text>
</comment>
<protein>
    <recommendedName>
        <fullName evidence="11">Probable glycerol kinase</fullName>
        <ecNumber evidence="3">2.7.1.30</ecNumber>
    </recommendedName>
    <alternativeName>
        <fullName evidence="9">ATP:glycerol 3-phosphotransferase</fullName>
    </alternativeName>
</protein>
<dbReference type="Pfam" id="PF00370">
    <property type="entry name" value="FGGY_N"/>
    <property type="match status" value="1"/>
</dbReference>
<comment type="catalytic activity">
    <reaction evidence="10">
        <text>glycerol + ATP = sn-glycerol 3-phosphate + ADP + H(+)</text>
        <dbReference type="Rhea" id="RHEA:21644"/>
        <dbReference type="ChEBI" id="CHEBI:15378"/>
        <dbReference type="ChEBI" id="CHEBI:17754"/>
        <dbReference type="ChEBI" id="CHEBI:30616"/>
        <dbReference type="ChEBI" id="CHEBI:57597"/>
        <dbReference type="ChEBI" id="CHEBI:456216"/>
        <dbReference type="EC" id="2.7.1.30"/>
    </reaction>
</comment>
<dbReference type="FunFam" id="3.30.420.40:FF:000177">
    <property type="entry name" value="Glycerol kinase"/>
    <property type="match status" value="1"/>
</dbReference>
<proteinExistence type="inferred from homology"/>
<dbReference type="PROSITE" id="PS00445">
    <property type="entry name" value="FGGY_KINASES_2"/>
    <property type="match status" value="1"/>
</dbReference>
<evidence type="ECO:0000256" key="7">
    <source>
        <dbReference type="ARBA" id="ARBA00022798"/>
    </source>
</evidence>
<feature type="domain" description="Carbohydrate kinase FGGY N-terminal" evidence="13">
    <location>
        <begin position="33"/>
        <end position="287"/>
    </location>
</feature>
<dbReference type="NCBIfam" id="NF000756">
    <property type="entry name" value="PRK00047.1"/>
    <property type="match status" value="1"/>
</dbReference>
<dbReference type="EC" id="2.7.1.30" evidence="3"/>
<dbReference type="AlphaFoldDB" id="A0A1B6KVZ2"/>
<feature type="non-terminal residue" evidence="15">
    <location>
        <position position="1"/>
    </location>
</feature>